<dbReference type="AlphaFoldDB" id="A0A1I6HDH1"/>
<evidence type="ECO:0000256" key="3">
    <source>
        <dbReference type="HAMAP-Rule" id="MF_01590"/>
    </source>
</evidence>
<comment type="caution">
    <text evidence="3">Lacks conserved residue(s) required for the propagation of feature annotation.</text>
</comment>
<protein>
    <recommendedName>
        <fullName evidence="3">tRNA U34 carboxymethyltransferase</fullName>
        <ecNumber evidence="3">2.5.1.-</ecNumber>
    </recommendedName>
</protein>
<dbReference type="PANTHER" id="PTHR43464:SF95">
    <property type="entry name" value="TRNA U34 CARBOXYMETHYLTRANSFERASE"/>
    <property type="match status" value="1"/>
</dbReference>
<gene>
    <name evidence="3" type="primary">cmoB</name>
    <name evidence="4" type="ORF">SAMN05216203_1126</name>
</gene>
<comment type="function">
    <text evidence="3">Catalyzes carboxymethyl transfer from carboxy-S-adenosyl-L-methionine (Cx-SAM) to 5-hydroxyuridine (ho5U) to form 5-carboxymethoxyuridine (cmo5U) at position 34 in tRNAs.</text>
</comment>
<feature type="binding site" evidence="3">
    <location>
        <position position="203"/>
    </location>
    <ligand>
        <name>carboxy-S-adenosyl-L-methionine</name>
        <dbReference type="ChEBI" id="CHEBI:134278"/>
    </ligand>
</feature>
<dbReference type="GO" id="GO:0008168">
    <property type="term" value="F:methyltransferase activity"/>
    <property type="evidence" value="ECO:0007669"/>
    <property type="project" value="UniProtKB-KW"/>
</dbReference>
<dbReference type="HAMAP" id="MF_01590">
    <property type="entry name" value="tRNA_carboxymethyltr_CmoB"/>
    <property type="match status" value="1"/>
</dbReference>
<feature type="binding site" evidence="3">
    <location>
        <begin position="187"/>
        <end position="188"/>
    </location>
    <ligand>
        <name>carboxy-S-adenosyl-L-methionine</name>
        <dbReference type="ChEBI" id="CHEBI:134278"/>
    </ligand>
</feature>
<dbReference type="Pfam" id="PF08003">
    <property type="entry name" value="Methyltransf_9"/>
    <property type="match status" value="1"/>
</dbReference>
<dbReference type="GO" id="GO:0032259">
    <property type="term" value="P:methylation"/>
    <property type="evidence" value="ECO:0007669"/>
    <property type="project" value="UniProtKB-KW"/>
</dbReference>
<feature type="binding site" evidence="3">
    <location>
        <position position="112"/>
    </location>
    <ligand>
        <name>carboxy-S-adenosyl-L-methionine</name>
        <dbReference type="ChEBI" id="CHEBI:134278"/>
    </ligand>
</feature>
<dbReference type="EMBL" id="FOYW01000001">
    <property type="protein sequence ID" value="SFR52431.1"/>
    <property type="molecule type" value="Genomic_DNA"/>
</dbReference>
<dbReference type="PANTHER" id="PTHR43464">
    <property type="entry name" value="METHYLTRANSFERASE"/>
    <property type="match status" value="1"/>
</dbReference>
<dbReference type="GO" id="GO:0002098">
    <property type="term" value="P:tRNA wobble uridine modification"/>
    <property type="evidence" value="ECO:0007669"/>
    <property type="project" value="InterPro"/>
</dbReference>
<evidence type="ECO:0000256" key="2">
    <source>
        <dbReference type="ARBA" id="ARBA00022694"/>
    </source>
</evidence>
<dbReference type="Proteomes" id="UP000198644">
    <property type="component" value="Unassembled WGS sequence"/>
</dbReference>
<dbReference type="CDD" id="cd02440">
    <property type="entry name" value="AdoMet_MTases"/>
    <property type="match status" value="1"/>
</dbReference>
<name>A0A1I6HDH1_9GAMM</name>
<dbReference type="Gene3D" id="3.40.50.150">
    <property type="entry name" value="Vaccinia Virus protein VP39"/>
    <property type="match status" value="1"/>
</dbReference>
<keyword evidence="1 3" id="KW-0808">Transferase</keyword>
<feature type="binding site" evidence="3">
    <location>
        <position position="117"/>
    </location>
    <ligand>
        <name>carboxy-S-adenosyl-L-methionine</name>
        <dbReference type="ChEBI" id="CHEBI:134278"/>
    </ligand>
</feature>
<dbReference type="EC" id="2.5.1.-" evidence="3"/>
<dbReference type="NCBIfam" id="NF011650">
    <property type="entry name" value="PRK15068.1"/>
    <property type="match status" value="1"/>
</dbReference>
<dbReference type="InterPro" id="IPR010017">
    <property type="entry name" value="CmoB"/>
</dbReference>
<keyword evidence="2 3" id="KW-0819">tRNA processing</keyword>
<evidence type="ECO:0000256" key="1">
    <source>
        <dbReference type="ARBA" id="ARBA00022679"/>
    </source>
</evidence>
<feature type="binding site" evidence="3">
    <location>
        <position position="137"/>
    </location>
    <ligand>
        <name>carboxy-S-adenosyl-L-methionine</name>
        <dbReference type="ChEBI" id="CHEBI:134278"/>
    </ligand>
</feature>
<sequence length="340" mass="38901">MTDFNWEQTWEAMLARLESEGWQDRAAQIREQLHTRFVTNPHGDLPRWAAALAQLPERSDALVYNDRSEVTVDSLVPLSSPETEQLEAGLRGLMPWRKGPFRFFGTLVDTEWRSDWKWDRVAPSLSDLNGRRVLDVGCGSGYHLWRMYGAGASEVIGIDPGLLFLFQFLAVKRYQPSAPVDLLPLRIEELPRPLEYFDTTFSMGVLYHRRSPIDHLLELKDTLRPGGELVLETLVVDGPEGYSLMPEDRYGQMRNVWFLPSSATLLRWMDRAGLRDAEVVDVTVTTTEEQRSTDWMRFQSLDHFLDPDDPSRTIEGYPGPMRATVIARKPGKRKPPGKQG</sequence>
<comment type="subunit">
    <text evidence="3">Homotetramer.</text>
</comment>
<keyword evidence="4" id="KW-0489">Methyltransferase</keyword>
<keyword evidence="5" id="KW-1185">Reference proteome</keyword>
<dbReference type="RefSeq" id="WP_092009633.1">
    <property type="nucleotide sequence ID" value="NZ_FOYW01000001.1"/>
</dbReference>
<evidence type="ECO:0000313" key="5">
    <source>
        <dbReference type="Proteomes" id="UP000198644"/>
    </source>
</evidence>
<evidence type="ECO:0000313" key="4">
    <source>
        <dbReference type="EMBL" id="SFR52431.1"/>
    </source>
</evidence>
<organism evidence="4 5">
    <name type="scientific">Marinobacter daqiaonensis</name>
    <dbReference type="NCBI Taxonomy" id="650891"/>
    <lineage>
        <taxon>Bacteria</taxon>
        <taxon>Pseudomonadati</taxon>
        <taxon>Pseudomonadota</taxon>
        <taxon>Gammaproteobacteria</taxon>
        <taxon>Pseudomonadales</taxon>
        <taxon>Marinobacteraceae</taxon>
        <taxon>Marinobacter</taxon>
    </lineage>
</organism>
<dbReference type="GO" id="GO:0016765">
    <property type="term" value="F:transferase activity, transferring alkyl or aryl (other than methyl) groups"/>
    <property type="evidence" value="ECO:0007669"/>
    <property type="project" value="UniProtKB-UniRule"/>
</dbReference>
<dbReference type="OrthoDB" id="9773188at2"/>
<dbReference type="InterPro" id="IPR027555">
    <property type="entry name" value="Mo5U34_MeTrfas-like"/>
</dbReference>
<accession>A0A1I6HDH1</accession>
<feature type="binding site" evidence="3">
    <location>
        <position position="207"/>
    </location>
    <ligand>
        <name>carboxy-S-adenosyl-L-methionine</name>
        <dbReference type="ChEBI" id="CHEBI:134278"/>
    </ligand>
</feature>
<dbReference type="STRING" id="650891.SAMN05216203_1126"/>
<feature type="binding site" evidence="3">
    <location>
        <position position="98"/>
    </location>
    <ligand>
        <name>carboxy-S-adenosyl-L-methionine</name>
        <dbReference type="ChEBI" id="CHEBI:134278"/>
    </ligand>
</feature>
<reference evidence="5" key="1">
    <citation type="submission" date="2016-10" db="EMBL/GenBank/DDBJ databases">
        <authorList>
            <person name="Varghese N."/>
            <person name="Submissions S."/>
        </authorList>
    </citation>
    <scope>NUCLEOTIDE SEQUENCE [LARGE SCALE GENOMIC DNA]</scope>
    <source>
        <strain evidence="5">CGMCC 1.9167</strain>
    </source>
</reference>
<comment type="similarity">
    <text evidence="3">Belongs to the class I-like SAM-binding methyltransferase superfamily. CmoB family.</text>
</comment>
<proteinExistence type="inferred from homology"/>
<dbReference type="NCBIfam" id="TIGR00452">
    <property type="entry name" value="tRNA 5-methoxyuridine(34)/uridine 5-oxyacetic acid(34) synthase CmoB"/>
    <property type="match status" value="1"/>
</dbReference>
<dbReference type="InterPro" id="IPR029063">
    <property type="entry name" value="SAM-dependent_MTases_sf"/>
</dbReference>
<feature type="binding site" evidence="3">
    <location>
        <position position="322"/>
    </location>
    <ligand>
        <name>carboxy-S-adenosyl-L-methionine</name>
        <dbReference type="ChEBI" id="CHEBI:134278"/>
    </ligand>
</feature>
<comment type="catalytic activity">
    <reaction evidence="3">
        <text>carboxy-S-adenosyl-L-methionine + 5-hydroxyuridine(34) in tRNA = 5-carboxymethoxyuridine(34) in tRNA + S-adenosyl-L-homocysteine + H(+)</text>
        <dbReference type="Rhea" id="RHEA:52848"/>
        <dbReference type="Rhea" id="RHEA-COMP:13381"/>
        <dbReference type="Rhea" id="RHEA-COMP:13383"/>
        <dbReference type="ChEBI" id="CHEBI:15378"/>
        <dbReference type="ChEBI" id="CHEBI:57856"/>
        <dbReference type="ChEBI" id="CHEBI:134278"/>
        <dbReference type="ChEBI" id="CHEBI:136877"/>
        <dbReference type="ChEBI" id="CHEBI:136879"/>
    </reaction>
</comment>
<dbReference type="SUPFAM" id="SSF53335">
    <property type="entry name" value="S-adenosyl-L-methionine-dependent methyltransferases"/>
    <property type="match status" value="1"/>
</dbReference>